<dbReference type="AlphaFoldDB" id="F0QZ47"/>
<sequence>MEKEIEKLELHIVRLEQAIRQVQRLKRMGLADEKANQKIDEYLDGIIKAKRELEELKKK</sequence>
<name>F0QZ47_PHOSB</name>
<reference evidence="2 3" key="1">
    <citation type="journal article" date="2011" name="Stand. Genomic Sci.">
        <title>Complete genome sequence of Bacteroides salanitronis type strain (BL78).</title>
        <authorList>
            <person name="Gronow S."/>
            <person name="Held B."/>
            <person name="Lucas S."/>
            <person name="Lapidus A."/>
            <person name="Del Rio T.G."/>
            <person name="Nolan M."/>
            <person name="Tice H."/>
            <person name="Deshpande S."/>
            <person name="Cheng J.F."/>
            <person name="Pitluck S."/>
            <person name="Liolios K."/>
            <person name="Pagani I."/>
            <person name="Ivanova N."/>
            <person name="Mavromatis K."/>
            <person name="Pati A."/>
            <person name="Tapia R."/>
            <person name="Han C."/>
            <person name="Goodwin L."/>
            <person name="Chen A."/>
            <person name="Palaniappan K."/>
            <person name="Land M."/>
            <person name="Hauser L."/>
            <person name="Chang Y.J."/>
            <person name="Jeffries C.D."/>
            <person name="Brambilla E.M."/>
            <person name="Rohde M."/>
            <person name="Goker M."/>
            <person name="Detter J.C."/>
            <person name="Woyke T."/>
            <person name="Bristow J."/>
            <person name="Markowitz V."/>
            <person name="Hugenholtz P."/>
            <person name="Kyrpides N.C."/>
            <person name="Klenk H.P."/>
            <person name="Eisen J.A."/>
        </authorList>
    </citation>
    <scope>NUCLEOTIDE SEQUENCE [LARGE SCALE GENOMIC DNA]</scope>
    <source>
        <strain evidence="2 3">DSM 18170</strain>
    </source>
</reference>
<keyword evidence="1" id="KW-0175">Coiled coil</keyword>
<evidence type="ECO:0000313" key="3">
    <source>
        <dbReference type="Proteomes" id="UP000007486"/>
    </source>
</evidence>
<proteinExistence type="predicted"/>
<keyword evidence="3" id="KW-1185">Reference proteome</keyword>
<evidence type="ECO:0000313" key="2">
    <source>
        <dbReference type="EMBL" id="ADY36076.1"/>
    </source>
</evidence>
<dbReference type="KEGG" id="bsa:Bacsa_1504"/>
<gene>
    <name evidence="2" type="ordered locus">Bacsa_1504</name>
</gene>
<dbReference type="HOGENOM" id="CLU_2950734_0_0_10"/>
<evidence type="ECO:0000256" key="1">
    <source>
        <dbReference type="SAM" id="Coils"/>
    </source>
</evidence>
<accession>F0QZ47</accession>
<dbReference type="EMBL" id="CP002530">
    <property type="protein sequence ID" value="ADY36076.1"/>
    <property type="molecule type" value="Genomic_DNA"/>
</dbReference>
<dbReference type="Proteomes" id="UP000007486">
    <property type="component" value="Chromosome"/>
</dbReference>
<feature type="coiled-coil region" evidence="1">
    <location>
        <begin position="5"/>
        <end position="59"/>
    </location>
</feature>
<organism evidence="2 3">
    <name type="scientific">Phocaeicola salanitronis (strain DSM 18170 / JCM 13657 / CCUG 60908 / BL78)</name>
    <name type="common">Bacteroides salanitronis</name>
    <dbReference type="NCBI Taxonomy" id="667015"/>
    <lineage>
        <taxon>Bacteria</taxon>
        <taxon>Pseudomonadati</taxon>
        <taxon>Bacteroidota</taxon>
        <taxon>Bacteroidia</taxon>
        <taxon>Bacteroidales</taxon>
        <taxon>Bacteroidaceae</taxon>
        <taxon>Phocaeicola</taxon>
    </lineage>
</organism>
<protein>
    <submittedName>
        <fullName evidence="2">Uncharacterized protein</fullName>
    </submittedName>
</protein>
<dbReference type="RefSeq" id="WP_013617507.1">
    <property type="nucleotide sequence ID" value="NC_015164.1"/>
</dbReference>